<dbReference type="PANTHER" id="PTHR30012">
    <property type="entry name" value="GENERAL SECRETION PATHWAY PROTEIN"/>
    <property type="match status" value="1"/>
</dbReference>
<evidence type="ECO:0000256" key="4">
    <source>
        <dbReference type="ARBA" id="ARBA00022692"/>
    </source>
</evidence>
<dbReference type="InterPro" id="IPR003004">
    <property type="entry name" value="GspF/PilC"/>
</dbReference>
<dbReference type="Proteomes" id="UP000318626">
    <property type="component" value="Chromosome"/>
</dbReference>
<comment type="subcellular location">
    <subcellularLocation>
        <location evidence="1">Cell membrane</location>
        <topology evidence="1">Multi-pass membrane protein</topology>
    </subcellularLocation>
</comment>
<evidence type="ECO:0000256" key="1">
    <source>
        <dbReference type="ARBA" id="ARBA00004651"/>
    </source>
</evidence>
<feature type="transmembrane region" description="Helical" evidence="7">
    <location>
        <begin position="37"/>
        <end position="58"/>
    </location>
</feature>
<evidence type="ECO:0000256" key="6">
    <source>
        <dbReference type="ARBA" id="ARBA00023136"/>
    </source>
</evidence>
<feature type="domain" description="Type II secretion system protein GspF" evidence="8">
    <location>
        <begin position="293"/>
        <end position="415"/>
    </location>
</feature>
<dbReference type="GO" id="GO:0005886">
    <property type="term" value="C:plasma membrane"/>
    <property type="evidence" value="ECO:0007669"/>
    <property type="project" value="UniProtKB-SubCell"/>
</dbReference>
<keyword evidence="4 7" id="KW-0812">Transmembrane</keyword>
<keyword evidence="5 7" id="KW-1133">Transmembrane helix</keyword>
<comment type="similarity">
    <text evidence="2">Belongs to the GSP F family.</text>
</comment>
<reference evidence="10" key="1">
    <citation type="submission" date="2019-02" db="EMBL/GenBank/DDBJ databases">
        <title>Deep-cultivation of Planctomycetes and their phenomic and genomic characterization uncovers novel biology.</title>
        <authorList>
            <person name="Wiegand S."/>
            <person name="Jogler M."/>
            <person name="Boedeker C."/>
            <person name="Pinto D."/>
            <person name="Vollmers J."/>
            <person name="Rivas-Marin E."/>
            <person name="Kohn T."/>
            <person name="Peeters S.H."/>
            <person name="Heuer A."/>
            <person name="Rast P."/>
            <person name="Oberbeckmann S."/>
            <person name="Bunk B."/>
            <person name="Jeske O."/>
            <person name="Meyerdierks A."/>
            <person name="Storesund J.E."/>
            <person name="Kallscheuer N."/>
            <person name="Luecker S."/>
            <person name="Lage O.M."/>
            <person name="Pohl T."/>
            <person name="Merkel B.J."/>
            <person name="Hornburger P."/>
            <person name="Mueller R.-W."/>
            <person name="Bruemmer F."/>
            <person name="Labrenz M."/>
            <person name="Spormann A.M."/>
            <person name="Op den Camp H."/>
            <person name="Overmann J."/>
            <person name="Amann R."/>
            <person name="Jetten M.S.M."/>
            <person name="Mascher T."/>
            <person name="Medema M.H."/>
            <person name="Devos D.P."/>
            <person name="Kaster A.-K."/>
            <person name="Ovreas L."/>
            <person name="Rohde M."/>
            <person name="Galperin M.Y."/>
            <person name="Jogler C."/>
        </authorList>
    </citation>
    <scope>NUCLEOTIDE SEQUENCE [LARGE SCALE GENOMIC DNA]</scope>
    <source>
        <strain evidence="10">Pan97</strain>
    </source>
</reference>
<feature type="transmembrane region" description="Helical" evidence="7">
    <location>
        <begin position="190"/>
        <end position="212"/>
    </location>
</feature>
<sequence length="430" mass="47512">MDLLYHLQNLWMAVLLGIVLLVLANQWDNTTHEESTLLRRALRLTAWMIICIGGVGWWIGVSGFVAVVLIPVVSFVLFGIGMQRYRVMENRSLVSIVIAGMEKGIPPVASAVAYRQEATGLQERKADRFAKALGAGMSLVDAARVARVFLPAETVMMLELGRTMGNVDAINKHSKEFVRDDTTNYGNLDLFLGGLITVVLVGFFQLALLTFTEIKIKPVLAMIIDDFDLGASGFPALWAWSEWSADIILWCLYFIIPIAFLLFILMVMVQCGVFSELPWGLRWVHGPLNECRFLNVLSVVVAADLPVQSALEVARARFPAGRIRRAARHVCRQQQAGADWIESLRKEGILNRGEAALASSAQDAGNLAWALKEISIGKRRRHLQRMAPAMKIALPILVLLAALPVLFAAIGIFLPIINLVTNLSLYSPVN</sequence>
<evidence type="ECO:0000313" key="10">
    <source>
        <dbReference type="Proteomes" id="UP000318626"/>
    </source>
</evidence>
<dbReference type="PANTHER" id="PTHR30012:SF0">
    <property type="entry name" value="TYPE II SECRETION SYSTEM PROTEIN F-RELATED"/>
    <property type="match status" value="1"/>
</dbReference>
<keyword evidence="10" id="KW-1185">Reference proteome</keyword>
<evidence type="ECO:0000256" key="3">
    <source>
        <dbReference type="ARBA" id="ARBA00022475"/>
    </source>
</evidence>
<dbReference type="EMBL" id="CP036289">
    <property type="protein sequence ID" value="QDU77865.1"/>
    <property type="molecule type" value="Genomic_DNA"/>
</dbReference>
<dbReference type="InterPro" id="IPR018076">
    <property type="entry name" value="T2SS_GspF_dom"/>
</dbReference>
<feature type="transmembrane region" description="Helical" evidence="7">
    <location>
        <begin position="64"/>
        <end position="82"/>
    </location>
</feature>
<evidence type="ECO:0000256" key="7">
    <source>
        <dbReference type="SAM" id="Phobius"/>
    </source>
</evidence>
<dbReference type="AlphaFoldDB" id="A0A518CF67"/>
<feature type="transmembrane region" description="Helical" evidence="7">
    <location>
        <begin position="6"/>
        <end position="25"/>
    </location>
</feature>
<evidence type="ECO:0000259" key="8">
    <source>
        <dbReference type="Pfam" id="PF00482"/>
    </source>
</evidence>
<accession>A0A518CF67</accession>
<protein>
    <submittedName>
        <fullName evidence="9">Bacterial type II secretion system protein F domain protein</fullName>
    </submittedName>
</protein>
<evidence type="ECO:0000256" key="2">
    <source>
        <dbReference type="ARBA" id="ARBA00005745"/>
    </source>
</evidence>
<keyword evidence="6 7" id="KW-0472">Membrane</keyword>
<dbReference type="OrthoDB" id="242349at2"/>
<feature type="transmembrane region" description="Helical" evidence="7">
    <location>
        <begin position="247"/>
        <end position="269"/>
    </location>
</feature>
<dbReference type="KEGG" id="bvo:Pan97_49440"/>
<evidence type="ECO:0000313" key="9">
    <source>
        <dbReference type="EMBL" id="QDU77865.1"/>
    </source>
</evidence>
<name>A0A518CF67_9BACT</name>
<dbReference type="Gene3D" id="1.20.81.30">
    <property type="entry name" value="Type II secretion system (T2SS), domain F"/>
    <property type="match status" value="1"/>
</dbReference>
<feature type="transmembrane region" description="Helical" evidence="7">
    <location>
        <begin position="392"/>
        <end position="417"/>
    </location>
</feature>
<proteinExistence type="inferred from homology"/>
<dbReference type="InterPro" id="IPR042094">
    <property type="entry name" value="T2SS_GspF_sf"/>
</dbReference>
<gene>
    <name evidence="9" type="ORF">Pan97_49440</name>
</gene>
<organism evidence="9 10">
    <name type="scientific">Bremerella volcania</name>
    <dbReference type="NCBI Taxonomy" id="2527984"/>
    <lineage>
        <taxon>Bacteria</taxon>
        <taxon>Pseudomonadati</taxon>
        <taxon>Planctomycetota</taxon>
        <taxon>Planctomycetia</taxon>
        <taxon>Pirellulales</taxon>
        <taxon>Pirellulaceae</taxon>
        <taxon>Bremerella</taxon>
    </lineage>
</organism>
<evidence type="ECO:0000256" key="5">
    <source>
        <dbReference type="ARBA" id="ARBA00022989"/>
    </source>
</evidence>
<keyword evidence="3" id="KW-1003">Cell membrane</keyword>
<dbReference type="Pfam" id="PF00482">
    <property type="entry name" value="T2SSF"/>
    <property type="match status" value="1"/>
</dbReference>